<keyword evidence="1" id="KW-0408">Iron</keyword>
<organism evidence="4">
    <name type="scientific">Pelagomonas calceolata</name>
    <dbReference type="NCBI Taxonomy" id="35677"/>
    <lineage>
        <taxon>Eukaryota</taxon>
        <taxon>Sar</taxon>
        <taxon>Stramenopiles</taxon>
        <taxon>Ochrophyta</taxon>
        <taxon>Pelagophyceae</taxon>
        <taxon>Pelagomonadales</taxon>
        <taxon>Pelagomonadaceae</taxon>
        <taxon>Pelagomonas</taxon>
    </lineage>
</organism>
<reference evidence="4" key="1">
    <citation type="submission" date="2021-01" db="EMBL/GenBank/DDBJ databases">
        <authorList>
            <person name="Corre E."/>
            <person name="Pelletier E."/>
            <person name="Niang G."/>
            <person name="Scheremetjew M."/>
            <person name="Finn R."/>
            <person name="Kale V."/>
            <person name="Holt S."/>
            <person name="Cochrane G."/>
            <person name="Meng A."/>
            <person name="Brown T."/>
            <person name="Cohen L."/>
        </authorList>
    </citation>
    <scope>NUCLEOTIDE SEQUENCE</scope>
    <source>
        <strain evidence="4">CCMP1756</strain>
    </source>
</reference>
<name>A0A6S8UAJ4_9STRA</name>
<keyword evidence="1" id="KW-0479">Metal-binding</keyword>
<protein>
    <recommendedName>
        <fullName evidence="5">Lysine 2,3-aminomutase</fullName>
    </recommendedName>
</protein>
<keyword evidence="2" id="KW-0732">Signal</keyword>
<evidence type="ECO:0000256" key="2">
    <source>
        <dbReference type="SAM" id="SignalP"/>
    </source>
</evidence>
<dbReference type="InterPro" id="IPR058240">
    <property type="entry name" value="rSAM_sf"/>
</dbReference>
<dbReference type="InterPro" id="IPR013785">
    <property type="entry name" value="Aldolase_TIM"/>
</dbReference>
<dbReference type="SUPFAM" id="SSF102114">
    <property type="entry name" value="Radical SAM enzymes"/>
    <property type="match status" value="1"/>
</dbReference>
<proteinExistence type="predicted"/>
<dbReference type="EMBL" id="HBIW01012961">
    <property type="protein sequence ID" value="CAE0695688.1"/>
    <property type="molecule type" value="Transcribed_RNA"/>
</dbReference>
<keyword evidence="1" id="KW-0411">Iron-sulfur</keyword>
<evidence type="ECO:0000313" key="4">
    <source>
        <dbReference type="EMBL" id="CAE0695689.1"/>
    </source>
</evidence>
<feature type="signal peptide" evidence="2">
    <location>
        <begin position="1"/>
        <end position="23"/>
    </location>
</feature>
<dbReference type="Gene3D" id="3.20.20.70">
    <property type="entry name" value="Aldolase class I"/>
    <property type="match status" value="1"/>
</dbReference>
<dbReference type="GO" id="GO:0051539">
    <property type="term" value="F:4 iron, 4 sulfur cluster binding"/>
    <property type="evidence" value="ECO:0007669"/>
    <property type="project" value="UniProtKB-KW"/>
</dbReference>
<evidence type="ECO:0008006" key="5">
    <source>
        <dbReference type="Google" id="ProtNLM"/>
    </source>
</evidence>
<dbReference type="InterPro" id="IPR003739">
    <property type="entry name" value="Lys_aminomutase/Glu_NH3_mut"/>
</dbReference>
<dbReference type="PANTHER" id="PTHR30538">
    <property type="entry name" value="LYSINE 2,3-AMINOMUTASE-RELATED"/>
    <property type="match status" value="1"/>
</dbReference>
<dbReference type="PANTHER" id="PTHR30538:SF0">
    <property type="entry name" value="L-LYSINE 2,3-AMINOMUTASE AQ_1632-RELATED"/>
    <property type="match status" value="1"/>
</dbReference>
<sequence length="275" mass="30850">MPLRRLTMPSAMRVLGLLASVRALQFTPKARPSLRVFSSAETELTIDPIAVTTEGEYSANEMAPDVAVEKAERFRAINAKDMDKLADKYPRLKDKVVDIKRSALIFPFKASPYLVDELIDWDMAGDIGLDPFYKLVFPTMDMLTQEHQDLLNNACDAGDPKEIKATVEIIREALNPHPAGQKTLNAPKKAELTGVQHKYAETVLFFAAAAQTCHAYCTYCFRWAQFIGDADLRFAQKDADSLFDYLEEHEEVSDILFTGGDPMIMKTNMCDSARK</sequence>
<evidence type="ECO:0000256" key="1">
    <source>
        <dbReference type="ARBA" id="ARBA00022485"/>
    </source>
</evidence>
<dbReference type="EMBL" id="HBIW01012962">
    <property type="protein sequence ID" value="CAE0695689.1"/>
    <property type="molecule type" value="Transcribed_RNA"/>
</dbReference>
<accession>A0A6S8UAJ4</accession>
<gene>
    <name evidence="3" type="ORF">PCAL00307_LOCUS11124</name>
    <name evidence="4" type="ORF">PCAL00307_LOCUS11125</name>
</gene>
<evidence type="ECO:0000313" key="3">
    <source>
        <dbReference type="EMBL" id="CAE0695688.1"/>
    </source>
</evidence>
<keyword evidence="1" id="KW-0004">4Fe-4S</keyword>
<dbReference type="AlphaFoldDB" id="A0A6S8UAJ4"/>
<feature type="chain" id="PRO_5036191452" description="Lysine 2,3-aminomutase" evidence="2">
    <location>
        <begin position="24"/>
        <end position="275"/>
    </location>
</feature>